<feature type="region of interest" description="Disordered" evidence="1">
    <location>
        <begin position="1"/>
        <end position="94"/>
    </location>
</feature>
<dbReference type="Proteomes" id="UP000827092">
    <property type="component" value="Unassembled WGS sequence"/>
</dbReference>
<gene>
    <name evidence="2" type="ORF">JTE90_002951</name>
</gene>
<evidence type="ECO:0000313" key="3">
    <source>
        <dbReference type="Proteomes" id="UP000827092"/>
    </source>
</evidence>
<evidence type="ECO:0000256" key="1">
    <source>
        <dbReference type="SAM" id="MobiDB-lite"/>
    </source>
</evidence>
<dbReference type="InterPro" id="IPR011992">
    <property type="entry name" value="EF-hand-dom_pair"/>
</dbReference>
<reference evidence="2 3" key="1">
    <citation type="journal article" date="2022" name="Nat. Ecol. Evol.">
        <title>A masculinizing supergene underlies an exaggerated male reproductive morph in a spider.</title>
        <authorList>
            <person name="Hendrickx F."/>
            <person name="De Corte Z."/>
            <person name="Sonet G."/>
            <person name="Van Belleghem S.M."/>
            <person name="Kostlbacher S."/>
            <person name="Vangestel C."/>
        </authorList>
    </citation>
    <scope>NUCLEOTIDE SEQUENCE [LARGE SCALE GENOMIC DNA]</scope>
    <source>
        <strain evidence="2">W744_W776</strain>
    </source>
</reference>
<dbReference type="SUPFAM" id="SSF47473">
    <property type="entry name" value="EF-hand"/>
    <property type="match status" value="1"/>
</dbReference>
<evidence type="ECO:0000313" key="2">
    <source>
        <dbReference type="EMBL" id="KAG8183799.1"/>
    </source>
</evidence>
<proteinExistence type="predicted"/>
<sequence length="175" mass="19794">MNIMYRMTGGDHNKGEDDSANKKISKDPAKDRRNSKDSAKGKNNNEDDSAAIQDKGSKENGKKVARNNNDTKEVRKLFDSRVKAGDPHRINGGLSMEDTRKWFQDAAMINEDFGITEKAFNEAFEQYAKGEDKNRVEFLEFVECIELLAKKISKMPQDLYNQLLSAEKPTQGKGK</sequence>
<accession>A0AAV6UHT8</accession>
<protein>
    <submittedName>
        <fullName evidence="2">Uncharacterized protein</fullName>
    </submittedName>
</protein>
<dbReference type="EMBL" id="JAFNEN010000404">
    <property type="protein sequence ID" value="KAG8183799.1"/>
    <property type="molecule type" value="Genomic_DNA"/>
</dbReference>
<organism evidence="2 3">
    <name type="scientific">Oedothorax gibbosus</name>
    <dbReference type="NCBI Taxonomy" id="931172"/>
    <lineage>
        <taxon>Eukaryota</taxon>
        <taxon>Metazoa</taxon>
        <taxon>Ecdysozoa</taxon>
        <taxon>Arthropoda</taxon>
        <taxon>Chelicerata</taxon>
        <taxon>Arachnida</taxon>
        <taxon>Araneae</taxon>
        <taxon>Araneomorphae</taxon>
        <taxon>Entelegynae</taxon>
        <taxon>Araneoidea</taxon>
        <taxon>Linyphiidae</taxon>
        <taxon>Erigoninae</taxon>
        <taxon>Oedothorax</taxon>
    </lineage>
</organism>
<name>A0AAV6UHT8_9ARAC</name>
<dbReference type="AlphaFoldDB" id="A0AAV6UHT8"/>
<comment type="caution">
    <text evidence="2">The sequence shown here is derived from an EMBL/GenBank/DDBJ whole genome shotgun (WGS) entry which is preliminary data.</text>
</comment>
<feature type="compositionally biased region" description="Basic and acidic residues" evidence="1">
    <location>
        <begin position="69"/>
        <end position="89"/>
    </location>
</feature>
<dbReference type="Gene3D" id="1.10.238.10">
    <property type="entry name" value="EF-hand"/>
    <property type="match status" value="1"/>
</dbReference>
<feature type="compositionally biased region" description="Basic and acidic residues" evidence="1">
    <location>
        <begin position="9"/>
        <end position="45"/>
    </location>
</feature>
<keyword evidence="3" id="KW-1185">Reference proteome</keyword>